<dbReference type="Proteomes" id="UP001424741">
    <property type="component" value="Unassembled WGS sequence"/>
</dbReference>
<dbReference type="EMBL" id="BAABRL010000003">
    <property type="protein sequence ID" value="GAA5495008.1"/>
    <property type="molecule type" value="Genomic_DNA"/>
</dbReference>
<reference evidence="1 2" key="1">
    <citation type="submission" date="2024-02" db="EMBL/GenBank/DDBJ databases">
        <title>Rubritalea halochordaticola NBRC 107102.</title>
        <authorList>
            <person name="Ichikawa N."/>
            <person name="Katano-Makiyama Y."/>
            <person name="Hidaka K."/>
        </authorList>
    </citation>
    <scope>NUCLEOTIDE SEQUENCE [LARGE SCALE GENOMIC DNA]</scope>
    <source>
        <strain evidence="1 2">NBRC 107102</strain>
    </source>
</reference>
<evidence type="ECO:0000313" key="1">
    <source>
        <dbReference type="EMBL" id="GAA5495008.1"/>
    </source>
</evidence>
<sequence>MHNYSMNTDTQSFIDALPSVPPNEAALYELIDRYQELEVGEVVMPILSYMERHACEDLGSPGPLVHLIEKSYPNYVEMLKVSISRKPTALTVWMLNRILNAKLENDMRVALLNLMKVAATHPKADNIAQQEAAEFLKHQNQSI</sequence>
<gene>
    <name evidence="1" type="ORF">Rhal01_01177</name>
</gene>
<evidence type="ECO:0000313" key="2">
    <source>
        <dbReference type="Proteomes" id="UP001424741"/>
    </source>
</evidence>
<comment type="caution">
    <text evidence="1">The sequence shown here is derived from an EMBL/GenBank/DDBJ whole genome shotgun (WGS) entry which is preliminary data.</text>
</comment>
<accession>A0ABP9UX02</accession>
<name>A0ABP9UX02_9BACT</name>
<evidence type="ECO:0008006" key="3">
    <source>
        <dbReference type="Google" id="ProtNLM"/>
    </source>
</evidence>
<keyword evidence="2" id="KW-1185">Reference proteome</keyword>
<protein>
    <recommendedName>
        <fullName evidence="3">Immunity protein 30 domain-containing protein</fullName>
    </recommendedName>
</protein>
<organism evidence="1 2">
    <name type="scientific">Rubritalea halochordaticola</name>
    <dbReference type="NCBI Taxonomy" id="714537"/>
    <lineage>
        <taxon>Bacteria</taxon>
        <taxon>Pseudomonadati</taxon>
        <taxon>Verrucomicrobiota</taxon>
        <taxon>Verrucomicrobiia</taxon>
        <taxon>Verrucomicrobiales</taxon>
        <taxon>Rubritaleaceae</taxon>
        <taxon>Rubritalea</taxon>
    </lineage>
</organism>
<proteinExistence type="predicted"/>